<keyword evidence="2" id="KW-1185">Reference proteome</keyword>
<organism evidence="1 2">
    <name type="scientific">Dyella acidisoli</name>
    <dbReference type="NCBI Taxonomy" id="1867834"/>
    <lineage>
        <taxon>Bacteria</taxon>
        <taxon>Pseudomonadati</taxon>
        <taxon>Pseudomonadota</taxon>
        <taxon>Gammaproteobacteria</taxon>
        <taxon>Lysobacterales</taxon>
        <taxon>Rhodanobacteraceae</taxon>
        <taxon>Dyella</taxon>
    </lineage>
</organism>
<dbReference type="Proteomes" id="UP001156670">
    <property type="component" value="Unassembled WGS sequence"/>
</dbReference>
<reference evidence="2" key="1">
    <citation type="journal article" date="2019" name="Int. J. Syst. Evol. Microbiol.">
        <title>The Global Catalogue of Microorganisms (GCM) 10K type strain sequencing project: providing services to taxonomists for standard genome sequencing and annotation.</title>
        <authorList>
            <consortium name="The Broad Institute Genomics Platform"/>
            <consortium name="The Broad Institute Genome Sequencing Center for Infectious Disease"/>
            <person name="Wu L."/>
            <person name="Ma J."/>
        </authorList>
    </citation>
    <scope>NUCLEOTIDE SEQUENCE [LARGE SCALE GENOMIC DNA]</scope>
    <source>
        <strain evidence="2">NBRC 111980</strain>
    </source>
</reference>
<comment type="caution">
    <text evidence="1">The sequence shown here is derived from an EMBL/GenBank/DDBJ whole genome shotgun (WGS) entry which is preliminary data.</text>
</comment>
<evidence type="ECO:0000313" key="1">
    <source>
        <dbReference type="EMBL" id="GLQ93448.1"/>
    </source>
</evidence>
<accession>A0ABQ5XSL7</accession>
<gene>
    <name evidence="1" type="ORF">GCM10007901_23990</name>
</gene>
<evidence type="ECO:0008006" key="3">
    <source>
        <dbReference type="Google" id="ProtNLM"/>
    </source>
</evidence>
<protein>
    <recommendedName>
        <fullName evidence="3">Phage tail assembly protein</fullName>
    </recommendedName>
</protein>
<dbReference type="RefSeq" id="WP_284321160.1">
    <property type="nucleotide sequence ID" value="NZ_BSOB01000018.1"/>
</dbReference>
<sequence>MTQPNDIPITAQASFVNVTLDTPIVRGAQTIASVDLRRPKSGELRGVNLSDLAQLDVSALIKVLPRVSMPTLTGADVENLDPSDLMKLGAEVVGFLLPSQKAAFLSA</sequence>
<dbReference type="Pfam" id="PF10109">
    <property type="entry name" value="Phage_TAC_7"/>
    <property type="match status" value="1"/>
</dbReference>
<dbReference type="InterPro" id="IPR019289">
    <property type="entry name" value="Phage_tail_E/E"/>
</dbReference>
<proteinExistence type="predicted"/>
<evidence type="ECO:0000313" key="2">
    <source>
        <dbReference type="Proteomes" id="UP001156670"/>
    </source>
</evidence>
<name>A0ABQ5XSL7_9GAMM</name>
<dbReference type="EMBL" id="BSOB01000018">
    <property type="protein sequence ID" value="GLQ93448.1"/>
    <property type="molecule type" value="Genomic_DNA"/>
</dbReference>